<reference evidence="3 4" key="1">
    <citation type="journal article" date="2011" name="PLoS ONE">
        <title>The complete genome sequence of Thermoproteus tenax: a physiologically versatile member of the Crenarchaeota.</title>
        <authorList>
            <person name="Siebers B."/>
            <person name="Zaparty M."/>
            <person name="Raddatz G."/>
            <person name="Tjaden B."/>
            <person name="Albers S.V."/>
            <person name="Bell S.D."/>
            <person name="Blombach F."/>
            <person name="Kletzin A."/>
            <person name="Kyrpides N."/>
            <person name="Lanz C."/>
            <person name="Plagens A."/>
            <person name="Rampp M."/>
            <person name="Rosinus A."/>
            <person name="von Jan M."/>
            <person name="Makarova K.S."/>
            <person name="Klenk H.P."/>
            <person name="Schuster S.C."/>
            <person name="Hensel R."/>
        </authorList>
    </citation>
    <scope>NUCLEOTIDE SEQUENCE [LARGE SCALE GENOMIC DNA]</scope>
    <source>
        <strain evidence="4">ATCC 35583 / DSM 2078 / JCM 9277 / NBRC 100435 / Kra 1</strain>
    </source>
</reference>
<dbReference type="OrthoDB" id="17644at2157"/>
<dbReference type="GO" id="GO:0005524">
    <property type="term" value="F:ATP binding"/>
    <property type="evidence" value="ECO:0007669"/>
    <property type="project" value="UniProtKB-KW"/>
</dbReference>
<sequence length="342" mass="38561">MDFAPYLLKGMTLVYGPPGSGKTSFVVRLALLARKKVLWISTSDSEEFFRAVLRRLNAPEEKFEFYHFPRALRENITKYAMEKGEDYGMVVVDPLNGIISREEDPTSFVHTTLYQLSMDVPVVVTLEGGPGRLPYIADHVVKVWYKVNSVGHVIRYIQLTKSRSAPPSPRYLFDIIEGRGLAYVKPVEKVLAQNEEYKVDERLGVPVFKGAMIGVFSDDESKVSEKVQPFLDDEKSYLLVISPFSISRRLRVPPERAVVAASFNDLMRFYSRVVTGEVEPRYLVVTGLLPVEKLSPGEAADYILVLGPMSVKAELTLVADVANPEEVRKNYVYQAMNQNIVV</sequence>
<dbReference type="KEGG" id="ttn:TTX_0470"/>
<dbReference type="EMBL" id="FN869859">
    <property type="protein sequence ID" value="CCC81137.1"/>
    <property type="molecule type" value="Genomic_DNA"/>
</dbReference>
<dbReference type="PANTHER" id="PTHR43637:SF2">
    <property type="entry name" value="PROTEIN GVPD 1"/>
    <property type="match status" value="1"/>
</dbReference>
<dbReference type="Proteomes" id="UP000002654">
    <property type="component" value="Chromosome"/>
</dbReference>
<dbReference type="HOGENOM" id="CLU_071989_0_0_2"/>
<dbReference type="AlphaFoldDB" id="G4RNJ3"/>
<dbReference type="PANTHER" id="PTHR43637">
    <property type="entry name" value="UPF0273 PROTEIN TM_0370"/>
    <property type="match status" value="1"/>
</dbReference>
<name>G4RNJ3_THETK</name>
<dbReference type="PaxDb" id="768679-TTX_0470"/>
<gene>
    <name evidence="3" type="ordered locus">TTX_0470</name>
</gene>
<evidence type="ECO:0000313" key="4">
    <source>
        <dbReference type="Proteomes" id="UP000002654"/>
    </source>
</evidence>
<evidence type="ECO:0000256" key="2">
    <source>
        <dbReference type="ARBA" id="ARBA00022840"/>
    </source>
</evidence>
<accession>G4RNJ3</accession>
<dbReference type="Gene3D" id="3.40.50.300">
    <property type="entry name" value="P-loop containing nucleotide triphosphate hydrolases"/>
    <property type="match status" value="1"/>
</dbReference>
<dbReference type="InterPro" id="IPR027417">
    <property type="entry name" value="P-loop_NTPase"/>
</dbReference>
<keyword evidence="1" id="KW-0547">Nucleotide-binding</keyword>
<evidence type="ECO:0000313" key="3">
    <source>
        <dbReference type="EMBL" id="CCC81137.1"/>
    </source>
</evidence>
<dbReference type="SUPFAM" id="SSF52540">
    <property type="entry name" value="P-loop containing nucleoside triphosphate hydrolases"/>
    <property type="match status" value="1"/>
</dbReference>
<proteinExistence type="predicted"/>
<protein>
    <submittedName>
        <fullName evidence="3">RecA-superfamily ATPase</fullName>
    </submittedName>
</protein>
<dbReference type="RefSeq" id="WP_014126394.1">
    <property type="nucleotide sequence ID" value="NC_016070.1"/>
</dbReference>
<dbReference type="GeneID" id="11263472"/>
<keyword evidence="2" id="KW-0067">ATP-binding</keyword>
<evidence type="ECO:0000256" key="1">
    <source>
        <dbReference type="ARBA" id="ARBA00022741"/>
    </source>
</evidence>
<dbReference type="eggNOG" id="arCOG01176">
    <property type="taxonomic scope" value="Archaea"/>
</dbReference>
<organism evidence="3 4">
    <name type="scientific">Thermoproteus tenax (strain ATCC 35583 / DSM 2078 / JCM 9277 / NBRC 100435 / Kra 1)</name>
    <dbReference type="NCBI Taxonomy" id="768679"/>
    <lineage>
        <taxon>Archaea</taxon>
        <taxon>Thermoproteota</taxon>
        <taxon>Thermoprotei</taxon>
        <taxon>Thermoproteales</taxon>
        <taxon>Thermoproteaceae</taxon>
        <taxon>Thermoproteus</taxon>
    </lineage>
</organism>
<keyword evidence="4" id="KW-1185">Reference proteome</keyword>
<dbReference type="PATRIC" id="fig|768679.9.peg.486"/>